<evidence type="ECO:0000313" key="3">
    <source>
        <dbReference type="Proteomes" id="UP000185766"/>
    </source>
</evidence>
<feature type="transmembrane region" description="Helical" evidence="1">
    <location>
        <begin position="263"/>
        <end position="286"/>
    </location>
</feature>
<reference evidence="2 3" key="1">
    <citation type="submission" date="2016-10" db="EMBL/GenBank/DDBJ databases">
        <authorList>
            <person name="de Groot N.N."/>
        </authorList>
    </citation>
    <scope>NUCLEOTIDE SEQUENCE [LARGE SCALE GENOMIC DNA]</scope>
    <source>
        <strain evidence="2 3">JCM 19513</strain>
    </source>
</reference>
<accession>A0A1H7NSC0</accession>
<organism evidence="2 3">
    <name type="scientific">Atopomonas hussainii</name>
    <dbReference type="NCBI Taxonomy" id="1429083"/>
    <lineage>
        <taxon>Bacteria</taxon>
        <taxon>Pseudomonadati</taxon>
        <taxon>Pseudomonadota</taxon>
        <taxon>Gammaproteobacteria</taxon>
        <taxon>Pseudomonadales</taxon>
        <taxon>Pseudomonadaceae</taxon>
        <taxon>Atopomonas</taxon>
    </lineage>
</organism>
<feature type="transmembrane region" description="Helical" evidence="1">
    <location>
        <begin position="67"/>
        <end position="89"/>
    </location>
</feature>
<dbReference type="EMBL" id="FOAS01000010">
    <property type="protein sequence ID" value="SEL26412.1"/>
    <property type="molecule type" value="Genomic_DNA"/>
</dbReference>
<gene>
    <name evidence="2" type="ORF">SAMN05216214_1102</name>
</gene>
<sequence length="354" mass="40182">MSQNKYDRLPHTGDFEQENGTEVFYLSPKPVPTGMPLLSSQQLHQEANSVYLDVGAGQGSVEFAVRAYIGSVMNLLIFFIIATGGMASVSLELGDRPFWSDWGNYLLNPYMWGIIGFLVSLIAYNMFRIIRGISTRSPVRFNRQRREVALIYRGDPPVIVPWEEVIACVSASKIVTQYAVMPSFALMIGLRNAESGDVYWVTIPSGTLSHAVGEWEAIRQYMEEGPEALPTPVLSDEQFQEGTVAYFHFCRRGYRSRHWWPRYVWGFLVIQFCSGWTIPCHIAQWINRRPKALFPKSVLDWSKPLPSAQHAHPSEALLKESAEVRKAYAKGQTMLDYYKIKFTEQPPEAVVAAE</sequence>
<protein>
    <submittedName>
        <fullName evidence="2">Uncharacterized protein</fullName>
    </submittedName>
</protein>
<keyword evidence="1" id="KW-1133">Transmembrane helix</keyword>
<dbReference type="AlphaFoldDB" id="A0A1H7NSC0"/>
<dbReference type="Proteomes" id="UP000185766">
    <property type="component" value="Unassembled WGS sequence"/>
</dbReference>
<evidence type="ECO:0000313" key="2">
    <source>
        <dbReference type="EMBL" id="SEL26412.1"/>
    </source>
</evidence>
<keyword evidence="1" id="KW-0812">Transmembrane</keyword>
<feature type="transmembrane region" description="Helical" evidence="1">
    <location>
        <begin position="109"/>
        <end position="127"/>
    </location>
</feature>
<keyword evidence="1" id="KW-0472">Membrane</keyword>
<name>A0A1H7NSC0_9GAMM</name>
<evidence type="ECO:0000256" key="1">
    <source>
        <dbReference type="SAM" id="Phobius"/>
    </source>
</evidence>
<keyword evidence="3" id="KW-1185">Reference proteome</keyword>
<proteinExistence type="predicted"/>